<keyword evidence="1" id="KW-0112">Calmodulin-binding</keyword>
<evidence type="ECO:0000313" key="5">
    <source>
        <dbReference type="Proteomes" id="UP001454036"/>
    </source>
</evidence>
<dbReference type="Proteomes" id="UP001454036">
    <property type="component" value="Unassembled WGS sequence"/>
</dbReference>
<dbReference type="AlphaFoldDB" id="A0AAV3RQW6"/>
<name>A0AAV3RQW6_LITER</name>
<reference evidence="4 5" key="1">
    <citation type="submission" date="2024-01" db="EMBL/GenBank/DDBJ databases">
        <title>The complete chloroplast genome sequence of Lithospermum erythrorhizon: insights into the phylogenetic relationship among Boraginaceae species and the maternal lineages of purple gromwells.</title>
        <authorList>
            <person name="Okada T."/>
            <person name="Watanabe K."/>
        </authorList>
    </citation>
    <scope>NUCLEOTIDE SEQUENCE [LARGE SCALE GENOMIC DNA]</scope>
</reference>
<sequence>MGMPRRRWLGIVRKKLFRSLPQETIIVLHTNNTTGSFSEATTTRRVSSDVVLHNSNDNNCGSNHAYFLTKEEIAAIKIQSCFRGHLARRAFRALKSLVKLQAVVRGVIVRRQARIALHCMHALARLQVTIRARQLLAQ</sequence>
<keyword evidence="5" id="KW-1185">Reference proteome</keyword>
<evidence type="ECO:0000313" key="4">
    <source>
        <dbReference type="EMBL" id="GAA0181969.1"/>
    </source>
</evidence>
<dbReference type="PROSITE" id="PS50096">
    <property type="entry name" value="IQ"/>
    <property type="match status" value="2"/>
</dbReference>
<evidence type="ECO:0000256" key="1">
    <source>
        <dbReference type="ARBA" id="ARBA00022860"/>
    </source>
</evidence>
<gene>
    <name evidence="4" type="ORF">LIER_30304</name>
</gene>
<dbReference type="Pfam" id="PF00612">
    <property type="entry name" value="IQ"/>
    <property type="match status" value="2"/>
</dbReference>
<dbReference type="EMBL" id="BAABME010010785">
    <property type="protein sequence ID" value="GAA0181969.1"/>
    <property type="molecule type" value="Genomic_DNA"/>
</dbReference>
<proteinExistence type="inferred from homology"/>
<dbReference type="Gene3D" id="1.20.5.190">
    <property type="match status" value="1"/>
</dbReference>
<comment type="function">
    <text evidence="3">May be involved in cooperative interactions with calmodulins or calmodulin-like proteins. Recruits calmodulin proteins to microtubules, thus being a potential scaffold in cellular signaling and trafficking. May associate with nucleic acids and regulate gene expression at the transcriptional or post-transcriptional level.</text>
</comment>
<dbReference type="InterPro" id="IPR027417">
    <property type="entry name" value="P-loop_NTPase"/>
</dbReference>
<dbReference type="GO" id="GO:0005516">
    <property type="term" value="F:calmodulin binding"/>
    <property type="evidence" value="ECO:0007669"/>
    <property type="project" value="UniProtKB-KW"/>
</dbReference>
<evidence type="ECO:0000256" key="3">
    <source>
        <dbReference type="ARBA" id="ARBA00045534"/>
    </source>
</evidence>
<protein>
    <submittedName>
        <fullName evidence="4">Uncharacterized protein</fullName>
    </submittedName>
</protein>
<dbReference type="PANTHER" id="PTHR32295">
    <property type="entry name" value="IQ-DOMAIN 5-RELATED"/>
    <property type="match status" value="1"/>
</dbReference>
<dbReference type="PANTHER" id="PTHR32295:SF108">
    <property type="entry name" value="PROTEIN IQ-DOMAIN 20"/>
    <property type="match status" value="1"/>
</dbReference>
<comment type="caution">
    <text evidence="4">The sequence shown here is derived from an EMBL/GenBank/DDBJ whole genome shotgun (WGS) entry which is preliminary data.</text>
</comment>
<dbReference type="SUPFAM" id="SSF52540">
    <property type="entry name" value="P-loop containing nucleoside triphosphate hydrolases"/>
    <property type="match status" value="1"/>
</dbReference>
<dbReference type="InterPro" id="IPR000048">
    <property type="entry name" value="IQ_motif_EF-hand-BS"/>
</dbReference>
<comment type="similarity">
    <text evidence="2">Belongs to the IQD family.</text>
</comment>
<organism evidence="4 5">
    <name type="scientific">Lithospermum erythrorhizon</name>
    <name type="common">Purple gromwell</name>
    <name type="synonym">Lithospermum officinale var. erythrorhizon</name>
    <dbReference type="NCBI Taxonomy" id="34254"/>
    <lineage>
        <taxon>Eukaryota</taxon>
        <taxon>Viridiplantae</taxon>
        <taxon>Streptophyta</taxon>
        <taxon>Embryophyta</taxon>
        <taxon>Tracheophyta</taxon>
        <taxon>Spermatophyta</taxon>
        <taxon>Magnoliopsida</taxon>
        <taxon>eudicotyledons</taxon>
        <taxon>Gunneridae</taxon>
        <taxon>Pentapetalae</taxon>
        <taxon>asterids</taxon>
        <taxon>lamiids</taxon>
        <taxon>Boraginales</taxon>
        <taxon>Boraginaceae</taxon>
        <taxon>Boraginoideae</taxon>
        <taxon>Lithospermeae</taxon>
        <taxon>Lithospermum</taxon>
    </lineage>
</organism>
<evidence type="ECO:0000256" key="2">
    <source>
        <dbReference type="ARBA" id="ARBA00024341"/>
    </source>
</evidence>
<dbReference type="SMART" id="SM00015">
    <property type="entry name" value="IQ"/>
    <property type="match status" value="2"/>
</dbReference>
<accession>A0AAV3RQW6</accession>